<dbReference type="EMBL" id="CAJNBJ010000001">
    <property type="protein sequence ID" value="CAE6699361.1"/>
    <property type="molecule type" value="Genomic_DNA"/>
</dbReference>
<evidence type="ECO:0000313" key="3">
    <source>
        <dbReference type="Proteomes" id="UP000675880"/>
    </source>
</evidence>
<evidence type="ECO:0000259" key="1">
    <source>
        <dbReference type="Pfam" id="PF16694"/>
    </source>
</evidence>
<proteinExistence type="predicted"/>
<dbReference type="RefSeq" id="WP_213040508.1">
    <property type="nucleotide sequence ID" value="NZ_CAJNBJ010000001.1"/>
</dbReference>
<gene>
    <name evidence="2" type="ORF">NSPZN2_10646</name>
</gene>
<keyword evidence="3" id="KW-1185">Reference proteome</keyword>
<reference evidence="2 3" key="1">
    <citation type="submission" date="2021-02" db="EMBL/GenBank/DDBJ databases">
        <authorList>
            <person name="Han P."/>
        </authorList>
    </citation>
    <scope>NUCLEOTIDE SEQUENCE [LARGE SCALE GENOMIC DNA]</scope>
    <source>
        <strain evidence="2">Candidatus Nitrospira sp. ZN2</strain>
    </source>
</reference>
<accession>A0ABN7KLD8</accession>
<organism evidence="2 3">
    <name type="scientific">Nitrospira defluvii</name>
    <dbReference type="NCBI Taxonomy" id="330214"/>
    <lineage>
        <taxon>Bacteria</taxon>
        <taxon>Pseudomonadati</taxon>
        <taxon>Nitrospirota</taxon>
        <taxon>Nitrospiria</taxon>
        <taxon>Nitrospirales</taxon>
        <taxon>Nitrospiraceae</taxon>
        <taxon>Nitrospira</taxon>
    </lineage>
</organism>
<name>A0ABN7KLD8_9BACT</name>
<comment type="caution">
    <text evidence="2">The sequence shown here is derived from an EMBL/GenBank/DDBJ whole genome shotgun (WGS) entry which is preliminary data.</text>
</comment>
<dbReference type="Gene3D" id="3.50.70.20">
    <property type="entry name" value="Cytochrome P460"/>
    <property type="match status" value="1"/>
</dbReference>
<sequence>MPVSHAVAAPQRTQIVGAPHHDAGLSVAVVRLLALALDISEGWSPAPPAAGLLIPFGYRDWPSLASMVESREGTQQLRFYVCPKALLTTDSESFPVGTVFVVESQPYPSRAVGEGSRPSLFAMEKCAGMSMNSRGCGQRESWIYASWNAAGSPATTEPGRCGICRLPWLSPTHS</sequence>
<dbReference type="InterPro" id="IPR038142">
    <property type="entry name" value="Cytochrome_P460_sp"/>
</dbReference>
<dbReference type="Pfam" id="PF16694">
    <property type="entry name" value="Cytochrome_P460"/>
    <property type="match status" value="1"/>
</dbReference>
<feature type="domain" description="Cytochrome P460" evidence="1">
    <location>
        <begin position="55"/>
        <end position="164"/>
    </location>
</feature>
<dbReference type="InterPro" id="IPR032033">
    <property type="entry name" value="Cytochrome_P460"/>
</dbReference>
<dbReference type="Proteomes" id="UP000675880">
    <property type="component" value="Unassembled WGS sequence"/>
</dbReference>
<evidence type="ECO:0000313" key="2">
    <source>
        <dbReference type="EMBL" id="CAE6699361.1"/>
    </source>
</evidence>
<protein>
    <submittedName>
        <fullName evidence="2">Cytochrome_P460 domain-containing protein</fullName>
    </submittedName>
</protein>